<comment type="caution">
    <text evidence="1">The sequence shown here is derived from an EMBL/GenBank/DDBJ whole genome shotgun (WGS) entry which is preliminary data.</text>
</comment>
<evidence type="ECO:0000313" key="2">
    <source>
        <dbReference type="Proteomes" id="UP000214646"/>
    </source>
</evidence>
<dbReference type="EMBL" id="NIDE01000014">
    <property type="protein sequence ID" value="OWK37545.1"/>
    <property type="molecule type" value="Genomic_DNA"/>
</dbReference>
<organism evidence="1 2">
    <name type="scientific">Fimbriiglobus ruber</name>
    <dbReference type="NCBI Taxonomy" id="1908690"/>
    <lineage>
        <taxon>Bacteria</taxon>
        <taxon>Pseudomonadati</taxon>
        <taxon>Planctomycetota</taxon>
        <taxon>Planctomycetia</taxon>
        <taxon>Gemmatales</taxon>
        <taxon>Gemmataceae</taxon>
        <taxon>Fimbriiglobus</taxon>
    </lineage>
</organism>
<dbReference type="OrthoDB" id="284609at2"/>
<protein>
    <recommendedName>
        <fullName evidence="3">Outer membrane lipoprotein-sorting protein</fullName>
    </recommendedName>
</protein>
<dbReference type="Proteomes" id="UP000214646">
    <property type="component" value="Unassembled WGS sequence"/>
</dbReference>
<reference evidence="2" key="1">
    <citation type="submission" date="2017-06" db="EMBL/GenBank/DDBJ databases">
        <title>Genome analysis of Fimbriiglobus ruber SP5, the first member of the order Planctomycetales with confirmed chitinolytic capability.</title>
        <authorList>
            <person name="Ravin N.V."/>
            <person name="Rakitin A.L."/>
            <person name="Ivanova A.A."/>
            <person name="Beletsky A.V."/>
            <person name="Kulichevskaya I.S."/>
            <person name="Mardanov A.V."/>
            <person name="Dedysh S.N."/>
        </authorList>
    </citation>
    <scope>NUCLEOTIDE SEQUENCE [LARGE SCALE GENOMIC DNA]</scope>
    <source>
        <strain evidence="2">SP5</strain>
    </source>
</reference>
<dbReference type="Gene3D" id="2.50.20.10">
    <property type="entry name" value="Lipoprotein localisation LolA/LolB/LppX"/>
    <property type="match status" value="1"/>
</dbReference>
<keyword evidence="2" id="KW-1185">Reference proteome</keyword>
<proteinExistence type="predicted"/>
<evidence type="ECO:0000313" key="1">
    <source>
        <dbReference type="EMBL" id="OWK37545.1"/>
    </source>
</evidence>
<dbReference type="NCBIfam" id="TIGR03009">
    <property type="entry name" value="plancto_dom_2"/>
    <property type="match status" value="1"/>
</dbReference>
<dbReference type="RefSeq" id="WP_088257437.1">
    <property type="nucleotide sequence ID" value="NZ_NIDE01000014.1"/>
</dbReference>
<dbReference type="InterPro" id="IPR017461">
    <property type="entry name" value="CHP03009_planctomycetes"/>
</dbReference>
<evidence type="ECO:0008006" key="3">
    <source>
        <dbReference type="Google" id="ProtNLM"/>
    </source>
</evidence>
<sequence>MSCPSFVVAVAIATVVGPQSSLPAHLAAWEKAMAETTIFHCARLTLTHRNMVLRKETKSVGSFQALKPDCVRLRVAQTMKPDGLEDPNNYTAYVVTRDVMWEYNGTAKIVKEFRLNWDGPVGPPPPGSAGAPWRIKQSWWYRLFFGMKDHIVNSLTVGQFGPGELTKRFQVRLLREDRHYLYLQLNPRWTEDQERYDHIIVALIKPGDARPAFAPACIALRQETGDSEEWLFENVTVNTDNVRRSDFDYVPPPKDWKVEKVPSERGQGGQ</sequence>
<name>A0A225DM68_9BACT</name>
<gene>
    <name evidence="1" type="ORF">FRUB_06665</name>
</gene>
<accession>A0A225DM68</accession>
<dbReference type="AlphaFoldDB" id="A0A225DM68"/>